<sequence length="72" mass="7979">MTNNAVRIAPRRNFIQPKPGDSWESIATRELAGTPLEDAVNMLKSWNLYVAFRPVGAITPTDVIFIEPPRAG</sequence>
<dbReference type="Proteomes" id="UP000198281">
    <property type="component" value="Unassembled WGS sequence"/>
</dbReference>
<reference evidence="2" key="1">
    <citation type="submission" date="2017-06" db="EMBL/GenBank/DDBJ databases">
        <authorList>
            <person name="Varghese N."/>
            <person name="Submissions S."/>
        </authorList>
    </citation>
    <scope>NUCLEOTIDE SEQUENCE [LARGE SCALE GENOMIC DNA]</scope>
    <source>
        <strain evidence="2">LNB2</strain>
    </source>
</reference>
<organism evidence="1 2">
    <name type="scientific">Edaphosphingomonas laterariae</name>
    <dbReference type="NCBI Taxonomy" id="861865"/>
    <lineage>
        <taxon>Bacteria</taxon>
        <taxon>Pseudomonadati</taxon>
        <taxon>Pseudomonadota</taxon>
        <taxon>Alphaproteobacteria</taxon>
        <taxon>Sphingomonadales</taxon>
        <taxon>Rhizorhabdaceae</taxon>
        <taxon>Edaphosphingomonas</taxon>
    </lineage>
</organism>
<dbReference type="EMBL" id="FZOS01000016">
    <property type="protein sequence ID" value="SNS78756.1"/>
    <property type="molecule type" value="Genomic_DNA"/>
</dbReference>
<dbReference type="AlphaFoldDB" id="A0A239HBE7"/>
<name>A0A239HBE7_9SPHN</name>
<evidence type="ECO:0000313" key="2">
    <source>
        <dbReference type="Proteomes" id="UP000198281"/>
    </source>
</evidence>
<proteinExistence type="predicted"/>
<dbReference type="RefSeq" id="WP_089220239.1">
    <property type="nucleotide sequence ID" value="NZ_FZOS01000016.1"/>
</dbReference>
<accession>A0A239HBE7</accession>
<dbReference type="OrthoDB" id="7619915at2"/>
<gene>
    <name evidence="1" type="ORF">SAMN06295912_11632</name>
</gene>
<keyword evidence="2" id="KW-1185">Reference proteome</keyword>
<evidence type="ECO:0000313" key="1">
    <source>
        <dbReference type="EMBL" id="SNS78756.1"/>
    </source>
</evidence>
<protein>
    <submittedName>
        <fullName evidence="1">Uncharacterized protein</fullName>
    </submittedName>
</protein>